<reference evidence="1 2" key="1">
    <citation type="submission" date="2020-08" db="EMBL/GenBank/DDBJ databases">
        <title>Genomic Encyclopedia of Type Strains, Phase IV (KMG-IV): sequencing the most valuable type-strain genomes for metagenomic binning, comparative biology and taxonomic classification.</title>
        <authorList>
            <person name="Goeker M."/>
        </authorList>
    </citation>
    <scope>NUCLEOTIDE SEQUENCE [LARGE SCALE GENOMIC DNA]</scope>
    <source>
        <strain evidence="1 2">DSM 15867</strain>
    </source>
</reference>
<proteinExistence type="predicted"/>
<evidence type="ECO:0000313" key="1">
    <source>
        <dbReference type="EMBL" id="MBB4618994.1"/>
    </source>
</evidence>
<protein>
    <submittedName>
        <fullName evidence="1">Uncharacterized protein</fullName>
    </submittedName>
</protein>
<dbReference type="EMBL" id="JACHNY010000007">
    <property type="protein sequence ID" value="MBB4618994.1"/>
    <property type="molecule type" value="Genomic_DNA"/>
</dbReference>
<gene>
    <name evidence="1" type="ORF">GGQ96_003144</name>
</gene>
<evidence type="ECO:0000313" key="2">
    <source>
        <dbReference type="Proteomes" id="UP000574769"/>
    </source>
</evidence>
<accession>A0A7W7EZD3</accession>
<dbReference type="RefSeq" id="WP_184116401.1">
    <property type="nucleotide sequence ID" value="NZ_JACHNY010000007.1"/>
</dbReference>
<sequence>MNAIATKPLKAYAVNEHDEQSGAIYFARHAITARKAGANEYGDGELSYVSCKRAPWADRFADTGIVPASVMVEQGWHFECTCCGVRIDEDLSDRWQEGQHDCLSDMLRQARRRRKWTPSMIVGTQHSAVFCDAACEAAWQIVRAETRRIEARIAARFKAIVLRRFPDAEIVDGGDRFQRPHVYVTRNAAGRLVPRQAVVAFRFPGMKSAPATLRWDHRSTYHGGKPHWSCCVGDQAAFEAWARGQAVPSDLPPVPEEAA</sequence>
<dbReference type="Proteomes" id="UP000574769">
    <property type="component" value="Unassembled WGS sequence"/>
</dbReference>
<keyword evidence="2" id="KW-1185">Reference proteome</keyword>
<name>A0A7W7EZD3_9SPHN</name>
<dbReference type="AlphaFoldDB" id="A0A7W7EZD3"/>
<organism evidence="1 2">
    <name type="scientific">Sphingomonas abaci</name>
    <dbReference type="NCBI Taxonomy" id="237611"/>
    <lineage>
        <taxon>Bacteria</taxon>
        <taxon>Pseudomonadati</taxon>
        <taxon>Pseudomonadota</taxon>
        <taxon>Alphaproteobacteria</taxon>
        <taxon>Sphingomonadales</taxon>
        <taxon>Sphingomonadaceae</taxon>
        <taxon>Sphingomonas</taxon>
    </lineage>
</organism>
<comment type="caution">
    <text evidence="1">The sequence shown here is derived from an EMBL/GenBank/DDBJ whole genome shotgun (WGS) entry which is preliminary data.</text>
</comment>